<evidence type="ECO:0000313" key="1">
    <source>
        <dbReference type="EMBL" id="PLW81458.1"/>
    </source>
</evidence>
<reference evidence="2" key="1">
    <citation type="submission" date="2017-11" db="EMBL/GenBank/DDBJ databases">
        <title>The draft genome sequence of Chromatocurvus sp. F02.</title>
        <authorList>
            <person name="Du Z.-J."/>
            <person name="Chang Y.-Q."/>
        </authorList>
    </citation>
    <scope>NUCLEOTIDE SEQUENCE [LARGE SCALE GENOMIC DNA]</scope>
    <source>
        <strain evidence="2">F02</strain>
    </source>
</reference>
<dbReference type="SUPFAM" id="SSF51905">
    <property type="entry name" value="FAD/NAD(P)-binding domain"/>
    <property type="match status" value="1"/>
</dbReference>
<accession>A0A2N5XZ80</accession>
<sequence>MVSLGQPDRMYMNTDLTAGLAPITETPTEIAAYLEELNTGALIMSIVHMTGDASILEQVHGPRTLDVVAAGSASGEELLEGGYTRDEVAFVRARALDAIAQWQARGCELPPVSGATITDLYRYMCGGAVEDDYLEFIDEEIALDGIDRRAPRMNDPEIRSRAGEFPVLIIGAGMGGVLAGIRLGQAGIPYTIVEKNPGVGGTWYENRYPGCRVDVPGHSYSYSFAPNHDWSCHFPLADEIRAYFDECASRYRVTSHIRFSTEVVAARFDDASSRWLVEVTDGDGNRETLEARAVISAVGQLNRPKMPAIDGLEQFRGTLVHSGAWPHGLDLAGQRVAVIGAGASAFQIIPELAETAAELTVLQRSPAWMFPNPGYHAPVGAGQKWALEKLPLYSKWYRFWLFYTSVEGVYEQTLADPDWDNPLSVSPANDAMREALTAWIDSQVQDPALREQVLPTYPPFGKRILQDNGTYLAALQRDNVDVVTNAIERVTERGVVTSDGQLHEVDAIVCATGFHADRFLFPMTIVGRDGIELNEQWSDTNGRAYLGITVPNFPNLFCIYGPNTNLVVAGSIAHNAESQVNYILRCIELLLERGYKTLECRQDVHDAYNRRVDEVNAATAWGSPLVNNWYKNQQGRVTANLPFRIIDYWKMTRQPDPDDYVFD</sequence>
<keyword evidence="2" id="KW-1185">Reference proteome</keyword>
<dbReference type="EMBL" id="PKLZ01000013">
    <property type="protein sequence ID" value="PLW81458.1"/>
    <property type="molecule type" value="Genomic_DNA"/>
</dbReference>
<protein>
    <submittedName>
        <fullName evidence="1">4-hydroxyacetophenone monooxygenase</fullName>
    </submittedName>
</protein>
<dbReference type="PANTHER" id="PTHR42877:SF4">
    <property type="entry name" value="FAD_NAD(P)-BINDING DOMAIN-CONTAINING PROTEIN-RELATED"/>
    <property type="match status" value="1"/>
</dbReference>
<name>A0A2N5XZ80_9GAMM</name>
<dbReference type="InterPro" id="IPR036188">
    <property type="entry name" value="FAD/NAD-bd_sf"/>
</dbReference>
<dbReference type="PRINTS" id="PR00368">
    <property type="entry name" value="FADPNR"/>
</dbReference>
<dbReference type="Proteomes" id="UP000234845">
    <property type="component" value="Unassembled WGS sequence"/>
</dbReference>
<dbReference type="Gene3D" id="3.50.50.60">
    <property type="entry name" value="FAD/NAD(P)-binding domain"/>
    <property type="match status" value="2"/>
</dbReference>
<keyword evidence="1" id="KW-0560">Oxidoreductase</keyword>
<organism evidence="1 2">
    <name type="scientific">Kineobactrum sediminis</name>
    <dbReference type="NCBI Taxonomy" id="1905677"/>
    <lineage>
        <taxon>Bacteria</taxon>
        <taxon>Pseudomonadati</taxon>
        <taxon>Pseudomonadota</taxon>
        <taxon>Gammaproteobacteria</taxon>
        <taxon>Cellvibrionales</taxon>
        <taxon>Halieaceae</taxon>
        <taxon>Kineobactrum</taxon>
    </lineage>
</organism>
<dbReference type="AlphaFoldDB" id="A0A2N5XZ80"/>
<dbReference type="PANTHER" id="PTHR42877">
    <property type="entry name" value="L-ORNITHINE N(5)-MONOOXYGENASE-RELATED"/>
    <property type="match status" value="1"/>
</dbReference>
<evidence type="ECO:0000313" key="2">
    <source>
        <dbReference type="Proteomes" id="UP000234845"/>
    </source>
</evidence>
<dbReference type="InterPro" id="IPR051209">
    <property type="entry name" value="FAD-bind_Monooxygenase_sf"/>
</dbReference>
<keyword evidence="1" id="KW-0503">Monooxygenase</keyword>
<proteinExistence type="predicted"/>
<dbReference type="PRINTS" id="PR00411">
    <property type="entry name" value="PNDRDTASEI"/>
</dbReference>
<comment type="caution">
    <text evidence="1">The sequence shown here is derived from an EMBL/GenBank/DDBJ whole genome shotgun (WGS) entry which is preliminary data.</text>
</comment>
<dbReference type="GO" id="GO:0004497">
    <property type="term" value="F:monooxygenase activity"/>
    <property type="evidence" value="ECO:0007669"/>
    <property type="project" value="UniProtKB-KW"/>
</dbReference>
<gene>
    <name evidence="1" type="ORF">CWI75_15655</name>
</gene>
<dbReference type="Pfam" id="PF13738">
    <property type="entry name" value="Pyr_redox_3"/>
    <property type="match status" value="1"/>
</dbReference>